<protein>
    <recommendedName>
        <fullName evidence="1">Heterokaryon incompatibility domain-containing protein</fullName>
    </recommendedName>
</protein>
<dbReference type="PANTHER" id="PTHR39596">
    <property type="match status" value="1"/>
</dbReference>
<gene>
    <name evidence="2" type="ORF">LTR97_003019</name>
</gene>
<dbReference type="Proteomes" id="UP001310594">
    <property type="component" value="Unassembled WGS sequence"/>
</dbReference>
<proteinExistence type="predicted"/>
<evidence type="ECO:0000313" key="2">
    <source>
        <dbReference type="EMBL" id="KAK5704006.1"/>
    </source>
</evidence>
<evidence type="ECO:0000313" key="3">
    <source>
        <dbReference type="Proteomes" id="UP001310594"/>
    </source>
</evidence>
<name>A0AAN7ZPS2_9PEZI</name>
<dbReference type="Pfam" id="PF06985">
    <property type="entry name" value="HET"/>
    <property type="match status" value="1"/>
</dbReference>
<comment type="caution">
    <text evidence="2">The sequence shown here is derived from an EMBL/GenBank/DDBJ whole genome shotgun (WGS) entry which is preliminary data.</text>
</comment>
<evidence type="ECO:0000259" key="1">
    <source>
        <dbReference type="Pfam" id="PF06985"/>
    </source>
</evidence>
<organism evidence="2 3">
    <name type="scientific">Elasticomyces elasticus</name>
    <dbReference type="NCBI Taxonomy" id="574655"/>
    <lineage>
        <taxon>Eukaryota</taxon>
        <taxon>Fungi</taxon>
        <taxon>Dikarya</taxon>
        <taxon>Ascomycota</taxon>
        <taxon>Pezizomycotina</taxon>
        <taxon>Dothideomycetes</taxon>
        <taxon>Dothideomycetidae</taxon>
        <taxon>Mycosphaerellales</taxon>
        <taxon>Teratosphaeriaceae</taxon>
        <taxon>Elasticomyces</taxon>
    </lineage>
</organism>
<reference evidence="2" key="1">
    <citation type="submission" date="2023-08" db="EMBL/GenBank/DDBJ databases">
        <title>Black Yeasts Isolated from many extreme environments.</title>
        <authorList>
            <person name="Coleine C."/>
            <person name="Stajich J.E."/>
            <person name="Selbmann L."/>
        </authorList>
    </citation>
    <scope>NUCLEOTIDE SEQUENCE</scope>
    <source>
        <strain evidence="2">CCFEE 5810</strain>
    </source>
</reference>
<sequence>MEHLLPHNTRPPFRIPYTCPPKDSEASTTDEYPALFAEVRALQSRGAPATMQEHYEIWLKHCRGPRMVHLCFALLNKFFFGQLGCLFGEEANPGMVEDFCLFEGKAVYLTTASLTWHLSEWQKYMKNVLQGESDEERKIRINTIRAMLESNAIILRHLSWFLDYTYSDLMSTVRPKMQQRTDEPLGMAHFACVVLHQALVQACGRVLGIDVRAGNALSLRSELPWLKRRMQIEGWCPYTIWKLYSVSNVDELVYGYCLGTKRLQQDHSRCSEAVCAANNVVNQDSPMHVPGEGNGDCRDVHAPVLTMLPIMADGGVPVLQINKAENGRLSLVAHKLWDEHAEYVAISHAWVDGLGCTTTNSIAHCQLERIADRVEALQLTERLATLCIWMDTLCVPVNYTFKHLRDLQVQRMHQIYKNAYAVMVLDADTITLQANAPFEEISMRFYMSAWSSRLWTYQEGSLNRRLLVMNKESYIDLDFRINQARDHEYADTTQMALSHNLIDGMLRWAVFSLGRAYIHVPTEGSLDAQHAIHAIRDRTSSRPDSEAIIIGSALGLDVKSILEAPPEERMGTLIGAMPRVAANMLFSPGPRLTTPGLRWSPRSVIRSQGGYAANPLRLEMFQDRGEVNAQPICELDREGRGLLISLAAVRLRQMNRPPRGLGWKTISFEMLGRPYAFNGLDAEFDDKDKNALCTKEIITMLDRGKNVVIILPEFDLSYRLYTGALVEVLGETEEQTLVCAQEFTQVKFLMLVNFNAHSESVGNLDSVPTAGSNGASTSRNSKPGLWCGGEWLEPRVWLLD</sequence>
<accession>A0AAN7ZPS2</accession>
<dbReference type="EMBL" id="JAVRQU010000004">
    <property type="protein sequence ID" value="KAK5704006.1"/>
    <property type="molecule type" value="Genomic_DNA"/>
</dbReference>
<dbReference type="AlphaFoldDB" id="A0AAN7ZPS2"/>
<feature type="domain" description="Heterokaryon incompatibility" evidence="1">
    <location>
        <begin position="343"/>
        <end position="426"/>
    </location>
</feature>
<dbReference type="PANTHER" id="PTHR39596:SF3">
    <property type="entry name" value="HETEROKARYON INCOMPATIBILITY DOMAIN-CONTAINING PROTEIN"/>
    <property type="match status" value="1"/>
</dbReference>
<dbReference type="InterPro" id="IPR010730">
    <property type="entry name" value="HET"/>
</dbReference>